<comment type="catalytic activity">
    <reaction evidence="9">
        <text>ATP + H2O = ADP + phosphate + H(+)</text>
        <dbReference type="Rhea" id="RHEA:13065"/>
        <dbReference type="ChEBI" id="CHEBI:15377"/>
        <dbReference type="ChEBI" id="CHEBI:15378"/>
        <dbReference type="ChEBI" id="CHEBI:30616"/>
        <dbReference type="ChEBI" id="CHEBI:43474"/>
        <dbReference type="ChEBI" id="CHEBI:456216"/>
        <dbReference type="EC" id="5.6.2.4"/>
    </reaction>
</comment>
<sequence>MPDRPSHLQSIISVPTTEQQLANKAIKPTKRPLSQSEDFVSAAIALADQTNLELGHKRARISPKLETSYNDSSFVPAPDLLGNEYTSSQTATQKPFWPKPYSENDPLPPSTTQIPGAAELRKTTNTRSLWHKKWRLPAQVIHGYAECGIKEMYPWQEECLSLPGLLEGETNVVYTAPTSSGKSLVADILMIKKVLATRQKAIVIVPYVSIVQEKTRFLKKALGKVQMEFPGIEGAQGFMGKSRRRPLNIVGYHSGTRNRMRWKDLDIAICTTEKANAMINVAAVDHELNQLGLVIFDELHMLDDEHRGFIIELLATKLLCLDQLIQIIGMSATLANVDVMAKWLRAHFYNCTFRPIPLAEHIVFKDEIQTYDGWVVGRIEPSSDKRLKDPFTNALVSLSCRPVREGHGVLVFCESKFKCEHLAQLISDFTPTVDDLPQKTVDQRYDLLRELATGVMGTGVDPTLEKTIPRGVAFHHAGITTEERDLIAKAYEEGVVKLICCTPTMAAGVNLPARRVVIYPKTGREYASPAMIRQMRGRAGRAGRDTFGETFVLTREKEFKEIKALLEAELPSVSSCLANENGAHGLSRALLEVIATCLANSPFSIDAYFRSTLLYYLHPTPPELPALLTVTLTTLSTQNLITEETSGHWVPTQLGTATVASGLSPTDGVFLSTELTNALQNFNLSTDLQITYQLTPIHGTNTPHDLRNMRWDLIRDTLESFDDADLKTATFITINPGLVNKMARIGGHLDESTPTLHATARTHRRFYLSLILRDLIHEIPLAVIARKFSAPRGSIQQLATTSKGFAATSATFCRVMGWTGLAVLLEHYAERLNLGVRDELVQLAKLPFVKSVTARAMWEHGLKGVGDVAAASVERVAEVLMAVVPKRRGVGEREVERVRERCREKAEVVVAAAGRLWEAECLVELDE</sequence>
<keyword evidence="6" id="KW-0067">ATP-binding</keyword>
<dbReference type="PROSITE" id="PS51192">
    <property type="entry name" value="HELICASE_ATP_BIND_1"/>
    <property type="match status" value="1"/>
</dbReference>
<dbReference type="GO" id="GO:0005634">
    <property type="term" value="C:nucleus"/>
    <property type="evidence" value="ECO:0007669"/>
    <property type="project" value="UniProtKB-SubCell"/>
</dbReference>
<dbReference type="Pfam" id="PF00270">
    <property type="entry name" value="DEAD"/>
    <property type="match status" value="1"/>
</dbReference>
<dbReference type="InterPro" id="IPR050474">
    <property type="entry name" value="Hel308_SKI2-like"/>
</dbReference>
<comment type="subcellular location">
    <subcellularLocation>
        <location evidence="1">Nucleus</location>
    </subcellularLocation>
</comment>
<dbReference type="SMART" id="SM00490">
    <property type="entry name" value="HELICc"/>
    <property type="match status" value="1"/>
</dbReference>
<keyword evidence="5" id="KW-0347">Helicase</keyword>
<evidence type="ECO:0000256" key="8">
    <source>
        <dbReference type="ARBA" id="ARBA00023242"/>
    </source>
</evidence>
<evidence type="ECO:0000259" key="12">
    <source>
        <dbReference type="PROSITE" id="PS51194"/>
    </source>
</evidence>
<dbReference type="InterPro" id="IPR048960">
    <property type="entry name" value="POLQ-like_helical"/>
</dbReference>
<feature type="domain" description="Helicase C-terminal" evidence="12">
    <location>
        <begin position="390"/>
        <end position="581"/>
    </location>
</feature>
<keyword evidence="8" id="KW-0539">Nucleus</keyword>
<dbReference type="InterPro" id="IPR046931">
    <property type="entry name" value="HTH_61"/>
</dbReference>
<dbReference type="InterPro" id="IPR027417">
    <property type="entry name" value="P-loop_NTPase"/>
</dbReference>
<dbReference type="SUPFAM" id="SSF158702">
    <property type="entry name" value="Sec63 N-terminal domain-like"/>
    <property type="match status" value="1"/>
</dbReference>
<dbReference type="GO" id="GO:0005524">
    <property type="term" value="F:ATP binding"/>
    <property type="evidence" value="ECO:0007669"/>
    <property type="project" value="UniProtKB-KW"/>
</dbReference>
<evidence type="ECO:0000256" key="4">
    <source>
        <dbReference type="ARBA" id="ARBA00022801"/>
    </source>
</evidence>
<dbReference type="Proteomes" id="UP000298138">
    <property type="component" value="Unassembled WGS sequence"/>
</dbReference>
<evidence type="ECO:0000256" key="10">
    <source>
        <dbReference type="SAM" id="MobiDB-lite"/>
    </source>
</evidence>
<dbReference type="Pfam" id="PF00271">
    <property type="entry name" value="Helicase_C"/>
    <property type="match status" value="1"/>
</dbReference>
<evidence type="ECO:0000256" key="5">
    <source>
        <dbReference type="ARBA" id="ARBA00022806"/>
    </source>
</evidence>
<evidence type="ECO:0000256" key="3">
    <source>
        <dbReference type="ARBA" id="ARBA00022763"/>
    </source>
</evidence>
<dbReference type="Pfam" id="PF20470">
    <property type="entry name" value="HTH_61"/>
    <property type="match status" value="1"/>
</dbReference>
<feature type="region of interest" description="Disordered" evidence="10">
    <location>
        <begin position="81"/>
        <end position="100"/>
    </location>
</feature>
<dbReference type="CDD" id="cd18026">
    <property type="entry name" value="DEXHc_POLQ-like"/>
    <property type="match status" value="1"/>
</dbReference>
<dbReference type="PANTHER" id="PTHR47961:SF6">
    <property type="entry name" value="DNA-DIRECTED DNA POLYMERASE"/>
    <property type="match status" value="1"/>
</dbReference>
<keyword evidence="4 13" id="KW-0378">Hydrolase</keyword>
<name>A0A4S2N2Y0_9PEZI</name>
<dbReference type="GO" id="GO:0016787">
    <property type="term" value="F:hydrolase activity"/>
    <property type="evidence" value="ECO:0007669"/>
    <property type="project" value="UniProtKB-KW"/>
</dbReference>
<evidence type="ECO:0000256" key="9">
    <source>
        <dbReference type="ARBA" id="ARBA00048988"/>
    </source>
</evidence>
<evidence type="ECO:0000313" key="13">
    <source>
        <dbReference type="EMBL" id="TGZ83491.1"/>
    </source>
</evidence>
<evidence type="ECO:0000313" key="14">
    <source>
        <dbReference type="Proteomes" id="UP000298138"/>
    </source>
</evidence>
<evidence type="ECO:0000256" key="7">
    <source>
        <dbReference type="ARBA" id="ARBA00023204"/>
    </source>
</evidence>
<dbReference type="InterPro" id="IPR014001">
    <property type="entry name" value="Helicase_ATP-bd"/>
</dbReference>
<dbReference type="GO" id="GO:0043138">
    <property type="term" value="F:3'-5' DNA helicase activity"/>
    <property type="evidence" value="ECO:0007669"/>
    <property type="project" value="UniProtKB-EC"/>
</dbReference>
<protein>
    <submittedName>
        <fullName evidence="13">P-loop containing nucleoside triphosphate hydrolase protein</fullName>
    </submittedName>
</protein>
<evidence type="ECO:0000256" key="1">
    <source>
        <dbReference type="ARBA" id="ARBA00004123"/>
    </source>
</evidence>
<dbReference type="PROSITE" id="PS51194">
    <property type="entry name" value="HELICASE_CTER"/>
    <property type="match status" value="1"/>
</dbReference>
<dbReference type="Pfam" id="PF25453">
    <property type="entry name" value="DUF7898"/>
    <property type="match status" value="1"/>
</dbReference>
<dbReference type="Pfam" id="PF21099">
    <property type="entry name" value="POLQ_helical"/>
    <property type="match status" value="1"/>
</dbReference>
<accession>A0A4S2N2Y0</accession>
<feature type="domain" description="Helicase ATP-binding" evidence="11">
    <location>
        <begin position="163"/>
        <end position="352"/>
    </location>
</feature>
<dbReference type="InterPro" id="IPR001650">
    <property type="entry name" value="Helicase_C-like"/>
</dbReference>
<organism evidence="13 14">
    <name type="scientific">Ascodesmis nigricans</name>
    <dbReference type="NCBI Taxonomy" id="341454"/>
    <lineage>
        <taxon>Eukaryota</taxon>
        <taxon>Fungi</taxon>
        <taxon>Dikarya</taxon>
        <taxon>Ascomycota</taxon>
        <taxon>Pezizomycotina</taxon>
        <taxon>Pezizomycetes</taxon>
        <taxon>Pezizales</taxon>
        <taxon>Ascodesmidaceae</taxon>
        <taxon>Ascodesmis</taxon>
    </lineage>
</organism>
<gene>
    <name evidence="13" type="ORF">EX30DRAFT_315075</name>
</gene>
<dbReference type="AlphaFoldDB" id="A0A4S2N2Y0"/>
<dbReference type="InterPro" id="IPR057220">
    <property type="entry name" value="DUF7898"/>
</dbReference>
<dbReference type="GO" id="GO:0006281">
    <property type="term" value="P:DNA repair"/>
    <property type="evidence" value="ECO:0007669"/>
    <property type="project" value="UniProtKB-KW"/>
</dbReference>
<dbReference type="GO" id="GO:0003676">
    <property type="term" value="F:nucleic acid binding"/>
    <property type="evidence" value="ECO:0007669"/>
    <property type="project" value="InterPro"/>
</dbReference>
<keyword evidence="7" id="KW-0234">DNA repair</keyword>
<dbReference type="STRING" id="341454.A0A4S2N2Y0"/>
<evidence type="ECO:0000259" key="11">
    <source>
        <dbReference type="PROSITE" id="PS51192"/>
    </source>
</evidence>
<keyword evidence="3" id="KW-0227">DNA damage</keyword>
<dbReference type="Gene3D" id="3.40.50.300">
    <property type="entry name" value="P-loop containing nucleotide triphosphate hydrolases"/>
    <property type="match status" value="2"/>
</dbReference>
<dbReference type="InParanoid" id="A0A4S2N2Y0"/>
<evidence type="ECO:0000256" key="6">
    <source>
        <dbReference type="ARBA" id="ARBA00022840"/>
    </source>
</evidence>
<keyword evidence="2" id="KW-0547">Nucleotide-binding</keyword>
<dbReference type="CDD" id="cd18795">
    <property type="entry name" value="SF2_C_Ski2"/>
    <property type="match status" value="1"/>
</dbReference>
<feature type="compositionally biased region" description="Polar residues" evidence="10">
    <location>
        <begin position="84"/>
        <end position="93"/>
    </location>
</feature>
<dbReference type="InterPro" id="IPR011545">
    <property type="entry name" value="DEAD/DEAH_box_helicase_dom"/>
</dbReference>
<dbReference type="Gene3D" id="1.10.3380.20">
    <property type="match status" value="1"/>
</dbReference>
<keyword evidence="14" id="KW-1185">Reference proteome</keyword>
<dbReference type="EMBL" id="ML220113">
    <property type="protein sequence ID" value="TGZ83491.1"/>
    <property type="molecule type" value="Genomic_DNA"/>
</dbReference>
<evidence type="ECO:0000256" key="2">
    <source>
        <dbReference type="ARBA" id="ARBA00022741"/>
    </source>
</evidence>
<proteinExistence type="predicted"/>
<reference evidence="13 14" key="1">
    <citation type="submission" date="2019-04" db="EMBL/GenBank/DDBJ databases">
        <title>Comparative genomics and transcriptomics to analyze fruiting body development in filamentous ascomycetes.</title>
        <authorList>
            <consortium name="DOE Joint Genome Institute"/>
            <person name="Lutkenhaus R."/>
            <person name="Traeger S."/>
            <person name="Breuer J."/>
            <person name="Kuo A."/>
            <person name="Lipzen A."/>
            <person name="Pangilinan J."/>
            <person name="Dilworth D."/>
            <person name="Sandor L."/>
            <person name="Poggeler S."/>
            <person name="Barry K."/>
            <person name="Grigoriev I.V."/>
            <person name="Nowrousian M."/>
        </authorList>
    </citation>
    <scope>NUCLEOTIDE SEQUENCE [LARGE SCALE GENOMIC DNA]</scope>
    <source>
        <strain evidence="13 14">CBS 389.68</strain>
    </source>
</reference>
<dbReference type="PANTHER" id="PTHR47961">
    <property type="entry name" value="DNA POLYMERASE THETA, PUTATIVE (AFU_ORTHOLOGUE AFUA_1G05260)-RELATED"/>
    <property type="match status" value="1"/>
</dbReference>
<dbReference type="SUPFAM" id="SSF52540">
    <property type="entry name" value="P-loop containing nucleoside triphosphate hydrolases"/>
    <property type="match status" value="1"/>
</dbReference>
<dbReference type="SMART" id="SM00487">
    <property type="entry name" value="DEXDc"/>
    <property type="match status" value="1"/>
</dbReference>
<dbReference type="OrthoDB" id="2320933at2759"/>
<dbReference type="FunFam" id="3.40.50.300:FF:000813">
    <property type="entry name" value="helicase POLQ-like isoform X1"/>
    <property type="match status" value="1"/>
</dbReference>